<dbReference type="InterPro" id="IPR002881">
    <property type="entry name" value="DUF58"/>
</dbReference>
<dbReference type="PANTHER" id="PTHR34351:SF2">
    <property type="entry name" value="DUF58 DOMAIN-CONTAINING PROTEIN"/>
    <property type="match status" value="1"/>
</dbReference>
<reference evidence="2 3" key="1">
    <citation type="submission" date="2021-06" db="EMBL/GenBank/DDBJ databases">
        <authorList>
            <person name="Sun Q."/>
            <person name="Li D."/>
        </authorList>
    </citation>
    <scope>NUCLEOTIDE SEQUENCE [LARGE SCALE GENOMIC DNA]</scope>
    <source>
        <strain evidence="2 3">MSJ-4</strain>
    </source>
</reference>
<dbReference type="Pfam" id="PF01882">
    <property type="entry name" value="DUF58"/>
    <property type="match status" value="1"/>
</dbReference>
<dbReference type="EMBL" id="JAHLQL010000001">
    <property type="protein sequence ID" value="MBU5591361.1"/>
    <property type="molecule type" value="Genomic_DNA"/>
</dbReference>
<evidence type="ECO:0000313" key="3">
    <source>
        <dbReference type="Proteomes" id="UP000736583"/>
    </source>
</evidence>
<proteinExistence type="predicted"/>
<keyword evidence="3" id="KW-1185">Reference proteome</keyword>
<sequence>MLDSRYEGEAMSLRFFQNLNYEYHITFRKRGIYNINDFKVNTSDLFNFINIEKKIKNRNSIKVYPRIYDLDESISSSNEFSENPFLNKGFLEDIYSVKEMREYRDGDSLKRINWKVSAKLNKLFVKSYEVLSYQEVIILLDMNKDVYEIDKDGLYEESLIDMCVSIVNYISNKGFRVKLHINSKMEKFIEVNNKDDFNKVMEFFVENKSDGVKSYDTFIKTKARESRGNTMILITSNITESLLKSIEGLKGDGQNIALFYLGKVERKDRIEYLSKLGVILFDICSLAKWD</sequence>
<evidence type="ECO:0000259" key="1">
    <source>
        <dbReference type="Pfam" id="PF01882"/>
    </source>
</evidence>
<comment type="caution">
    <text evidence="2">The sequence shown here is derived from an EMBL/GenBank/DDBJ whole genome shotgun (WGS) entry which is preliminary data.</text>
</comment>
<dbReference type="Proteomes" id="UP000736583">
    <property type="component" value="Unassembled WGS sequence"/>
</dbReference>
<gene>
    <name evidence="2" type="ORF">KQI89_06270</name>
</gene>
<dbReference type="RefSeq" id="WP_216456353.1">
    <property type="nucleotide sequence ID" value="NZ_JAHLQL010000001.1"/>
</dbReference>
<protein>
    <submittedName>
        <fullName evidence="2">DUF58 domain-containing protein</fullName>
    </submittedName>
</protein>
<feature type="domain" description="DUF58" evidence="1">
    <location>
        <begin position="99"/>
        <end position="189"/>
    </location>
</feature>
<name>A0ABS6EYS8_9CLOT</name>
<evidence type="ECO:0000313" key="2">
    <source>
        <dbReference type="EMBL" id="MBU5591361.1"/>
    </source>
</evidence>
<accession>A0ABS6EYS8</accession>
<organism evidence="2 3">
    <name type="scientific">Clostridium simiarum</name>
    <dbReference type="NCBI Taxonomy" id="2841506"/>
    <lineage>
        <taxon>Bacteria</taxon>
        <taxon>Bacillati</taxon>
        <taxon>Bacillota</taxon>
        <taxon>Clostridia</taxon>
        <taxon>Eubacteriales</taxon>
        <taxon>Clostridiaceae</taxon>
        <taxon>Clostridium</taxon>
    </lineage>
</organism>
<dbReference type="PANTHER" id="PTHR34351">
    <property type="entry name" value="SLR1927 PROTEIN-RELATED"/>
    <property type="match status" value="1"/>
</dbReference>